<evidence type="ECO:0000259" key="7">
    <source>
        <dbReference type="PROSITE" id="PS50850"/>
    </source>
</evidence>
<comment type="caution">
    <text evidence="8">The sequence shown here is derived from an EMBL/GenBank/DDBJ whole genome shotgun (WGS) entry which is preliminary data.</text>
</comment>
<evidence type="ECO:0000256" key="6">
    <source>
        <dbReference type="SAM" id="Phobius"/>
    </source>
</evidence>
<feature type="domain" description="Major facilitator superfamily (MFS) profile" evidence="7">
    <location>
        <begin position="83"/>
        <end position="557"/>
    </location>
</feature>
<dbReference type="Gene3D" id="1.20.1250.20">
    <property type="entry name" value="MFS general substrate transporter like domains"/>
    <property type="match status" value="1"/>
</dbReference>
<feature type="transmembrane region" description="Helical" evidence="6">
    <location>
        <begin position="390"/>
        <end position="411"/>
    </location>
</feature>
<feature type="transmembrane region" description="Helical" evidence="6">
    <location>
        <begin position="525"/>
        <end position="549"/>
    </location>
</feature>
<feature type="transmembrane region" description="Helical" evidence="6">
    <location>
        <begin position="501"/>
        <end position="519"/>
    </location>
</feature>
<organism evidence="8 9">
    <name type="scientific">Coniochaeta pulveracea</name>
    <dbReference type="NCBI Taxonomy" id="177199"/>
    <lineage>
        <taxon>Eukaryota</taxon>
        <taxon>Fungi</taxon>
        <taxon>Dikarya</taxon>
        <taxon>Ascomycota</taxon>
        <taxon>Pezizomycotina</taxon>
        <taxon>Sordariomycetes</taxon>
        <taxon>Sordariomycetidae</taxon>
        <taxon>Coniochaetales</taxon>
        <taxon>Coniochaetaceae</taxon>
        <taxon>Coniochaeta</taxon>
    </lineage>
</organism>
<dbReference type="PANTHER" id="PTHR23502:SF134">
    <property type="entry name" value="MAJOR FACILITATOR SUPERFAMILY (MFS) PROFILE DOMAIN-CONTAINING PROTEIN-RELATED"/>
    <property type="match status" value="1"/>
</dbReference>
<proteinExistence type="predicted"/>
<feature type="transmembrane region" description="Helical" evidence="6">
    <location>
        <begin position="437"/>
        <end position="456"/>
    </location>
</feature>
<protein>
    <recommendedName>
        <fullName evidence="7">Major facilitator superfamily (MFS) profile domain-containing protein</fullName>
    </recommendedName>
</protein>
<dbReference type="GO" id="GO:0005886">
    <property type="term" value="C:plasma membrane"/>
    <property type="evidence" value="ECO:0007669"/>
    <property type="project" value="TreeGrafter"/>
</dbReference>
<dbReference type="Pfam" id="PF07690">
    <property type="entry name" value="MFS_1"/>
    <property type="match status" value="1"/>
</dbReference>
<dbReference type="PANTHER" id="PTHR23502">
    <property type="entry name" value="MAJOR FACILITATOR SUPERFAMILY"/>
    <property type="match status" value="1"/>
</dbReference>
<dbReference type="Proteomes" id="UP000275385">
    <property type="component" value="Unassembled WGS sequence"/>
</dbReference>
<evidence type="ECO:0000256" key="5">
    <source>
        <dbReference type="SAM" id="MobiDB-lite"/>
    </source>
</evidence>
<dbReference type="InterPro" id="IPR011701">
    <property type="entry name" value="MFS"/>
</dbReference>
<dbReference type="InterPro" id="IPR036259">
    <property type="entry name" value="MFS_trans_sf"/>
</dbReference>
<feature type="transmembrane region" description="Helical" evidence="6">
    <location>
        <begin position="462"/>
        <end position="489"/>
    </location>
</feature>
<feature type="transmembrane region" description="Helical" evidence="6">
    <location>
        <begin position="149"/>
        <end position="173"/>
    </location>
</feature>
<keyword evidence="9" id="KW-1185">Reference proteome</keyword>
<accession>A0A420XX68</accession>
<sequence>MIQTVVVDSAMPPAEPAPPAPAHTQFTTGETEYRYLSFAIDDEELLTAHLPPGEVTEQGLPPPPALAKYGDPQKWSTYRKSFVTWLSCLSTFVTTYTPGAYAAGAPQYVAVWGVGTMSVYAGITVFTLCFAIAPMFLAPLSELTGRRPLFLAAGVVFVVSQLGSAVTASFAGLLVTRALAGLSCSVFSTVVGGVISDIYVAEDRNTAMAIFTGAALSGTGVGPMVSGIITAHLSWRWIFYLQTITCGLVVVALFLFFPETRGSVLLSRKARVLNMWYEEVERACYDQLAAGNVASDDAVAEKDTIDQGDGQEQSQTTAGAVRWKVKSDEEHGTLASIIKTSLVQAMHLLVTESVVFWFSLWMSFAWSILYLTFEAVPLIFSGAYGFSPQASGLCFLAVVVASVIAAVAAVWQERLVTDTKSGFHGFVRRRGTPEARLVFACGQTLLLPVGLFWLGATARPTIPWIVPVLGVGCLTLGISSVYLAVFNYLADTYHTYASSAIAAQAFTRNVFAACLPLAVEPMLDSLGFTGTGCLLGGIGLALSAVPWVLMLWGPQIRKRSPVASLAHV</sequence>
<name>A0A420XX68_9PEZI</name>
<dbReference type="PROSITE" id="PS50850">
    <property type="entry name" value="MFS"/>
    <property type="match status" value="1"/>
</dbReference>
<feature type="transmembrane region" description="Helical" evidence="6">
    <location>
        <begin position="237"/>
        <end position="257"/>
    </location>
</feature>
<dbReference type="SUPFAM" id="SSF103473">
    <property type="entry name" value="MFS general substrate transporter"/>
    <property type="match status" value="1"/>
</dbReference>
<keyword evidence="2 6" id="KW-0812">Transmembrane</keyword>
<evidence type="ECO:0000313" key="8">
    <source>
        <dbReference type="EMBL" id="RKU40048.1"/>
    </source>
</evidence>
<feature type="transmembrane region" description="Helical" evidence="6">
    <location>
        <begin position="207"/>
        <end position="231"/>
    </location>
</feature>
<comment type="subcellular location">
    <subcellularLocation>
        <location evidence="1">Membrane</location>
        <topology evidence="1">Multi-pass membrane protein</topology>
    </subcellularLocation>
</comment>
<dbReference type="OrthoDB" id="6770063at2759"/>
<feature type="transmembrane region" description="Helical" evidence="6">
    <location>
        <begin position="109"/>
        <end position="137"/>
    </location>
</feature>
<keyword evidence="4 6" id="KW-0472">Membrane</keyword>
<feature type="transmembrane region" description="Helical" evidence="6">
    <location>
        <begin position="82"/>
        <end position="103"/>
    </location>
</feature>
<dbReference type="AlphaFoldDB" id="A0A420XX68"/>
<dbReference type="GO" id="GO:0022857">
    <property type="term" value="F:transmembrane transporter activity"/>
    <property type="evidence" value="ECO:0007669"/>
    <property type="project" value="InterPro"/>
</dbReference>
<evidence type="ECO:0000313" key="9">
    <source>
        <dbReference type="Proteomes" id="UP000275385"/>
    </source>
</evidence>
<dbReference type="STRING" id="177199.A0A420XX68"/>
<keyword evidence="3 6" id="KW-1133">Transmembrane helix</keyword>
<feature type="transmembrane region" description="Helical" evidence="6">
    <location>
        <begin position="348"/>
        <end position="370"/>
    </location>
</feature>
<evidence type="ECO:0000256" key="2">
    <source>
        <dbReference type="ARBA" id="ARBA00022692"/>
    </source>
</evidence>
<gene>
    <name evidence="8" type="ORF">DL546_001527</name>
</gene>
<feature type="region of interest" description="Disordered" evidence="5">
    <location>
        <begin position="1"/>
        <end position="25"/>
    </location>
</feature>
<feature type="transmembrane region" description="Helical" evidence="6">
    <location>
        <begin position="179"/>
        <end position="200"/>
    </location>
</feature>
<reference evidence="8 9" key="1">
    <citation type="submission" date="2018-08" db="EMBL/GenBank/DDBJ databases">
        <title>Draft genome of the lignicolous fungus Coniochaeta pulveracea.</title>
        <authorList>
            <person name="Borstlap C.J."/>
            <person name="De Witt R.N."/>
            <person name="Botha A."/>
            <person name="Volschenk H."/>
        </authorList>
    </citation>
    <scope>NUCLEOTIDE SEQUENCE [LARGE SCALE GENOMIC DNA]</scope>
    <source>
        <strain evidence="8 9">CAB683</strain>
    </source>
</reference>
<dbReference type="EMBL" id="QVQW01000124">
    <property type="protein sequence ID" value="RKU40048.1"/>
    <property type="molecule type" value="Genomic_DNA"/>
</dbReference>
<evidence type="ECO:0000256" key="1">
    <source>
        <dbReference type="ARBA" id="ARBA00004141"/>
    </source>
</evidence>
<dbReference type="InterPro" id="IPR020846">
    <property type="entry name" value="MFS_dom"/>
</dbReference>
<evidence type="ECO:0000256" key="3">
    <source>
        <dbReference type="ARBA" id="ARBA00022989"/>
    </source>
</evidence>
<evidence type="ECO:0000256" key="4">
    <source>
        <dbReference type="ARBA" id="ARBA00023136"/>
    </source>
</evidence>